<reference evidence="1 2" key="1">
    <citation type="journal article" date="2016" name="Sci. Rep.">
        <title>Metabolic traits of an uncultured archaeal lineage -MSBL1- from brine pools of the Red Sea.</title>
        <authorList>
            <person name="Mwirichia R."/>
            <person name="Alam I."/>
            <person name="Rashid M."/>
            <person name="Vinu M."/>
            <person name="Ba-Alawi W."/>
            <person name="Anthony Kamau A."/>
            <person name="Kamanda Ngugi D."/>
            <person name="Goker M."/>
            <person name="Klenk H.P."/>
            <person name="Bajic V."/>
            <person name="Stingl U."/>
        </authorList>
    </citation>
    <scope>NUCLEOTIDE SEQUENCE [LARGE SCALE GENOMIC DNA]</scope>
    <source>
        <strain evidence="1">SCGC-AAA261O19</strain>
    </source>
</reference>
<organism evidence="1 2">
    <name type="scientific">candidate division MSBL1 archaeon SCGC-AAA261O19</name>
    <dbReference type="NCBI Taxonomy" id="1698277"/>
    <lineage>
        <taxon>Archaea</taxon>
        <taxon>Methanobacteriati</taxon>
        <taxon>Methanobacteriota</taxon>
        <taxon>candidate division MSBL1</taxon>
    </lineage>
</organism>
<accession>A0A133V9J8</accession>
<protein>
    <recommendedName>
        <fullName evidence="3">Pyrroloquinoline quinone biosynthesis protein PqqD</fullName>
    </recommendedName>
</protein>
<evidence type="ECO:0000313" key="2">
    <source>
        <dbReference type="Proteomes" id="UP000070076"/>
    </source>
</evidence>
<sequence>MNSFGRGDVVKFSKHAKVRMEKFGAVIFDTLKEDVFTTNEQGAEIIRLLQDGKSQSEIIEELTNEYDENHDEIASDVNNFLRELAEKEILIGVE</sequence>
<dbReference type="EMBL" id="LHYB01000086">
    <property type="protein sequence ID" value="KXB03116.1"/>
    <property type="molecule type" value="Genomic_DNA"/>
</dbReference>
<dbReference type="InterPro" id="IPR008792">
    <property type="entry name" value="PQQD"/>
</dbReference>
<dbReference type="Proteomes" id="UP000070076">
    <property type="component" value="Unassembled WGS sequence"/>
</dbReference>
<evidence type="ECO:0000313" key="1">
    <source>
        <dbReference type="EMBL" id="KXB03116.1"/>
    </source>
</evidence>
<gene>
    <name evidence="1" type="ORF">AKJ48_04205</name>
</gene>
<keyword evidence="2" id="KW-1185">Reference proteome</keyword>
<dbReference type="Pfam" id="PF05402">
    <property type="entry name" value="PqqD"/>
    <property type="match status" value="1"/>
</dbReference>
<evidence type="ECO:0008006" key="3">
    <source>
        <dbReference type="Google" id="ProtNLM"/>
    </source>
</evidence>
<dbReference type="AlphaFoldDB" id="A0A133V9J8"/>
<dbReference type="Gene3D" id="1.10.10.1150">
    <property type="entry name" value="Coenzyme PQQ synthesis protein D (PqqD)"/>
    <property type="match status" value="1"/>
</dbReference>
<dbReference type="InterPro" id="IPR041881">
    <property type="entry name" value="PqqD_sf"/>
</dbReference>
<name>A0A133V9J8_9EURY</name>
<proteinExistence type="predicted"/>
<comment type="caution">
    <text evidence="1">The sequence shown here is derived from an EMBL/GenBank/DDBJ whole genome shotgun (WGS) entry which is preliminary data.</text>
</comment>